<dbReference type="CDD" id="cd00190">
    <property type="entry name" value="Tryp_SPc"/>
    <property type="match status" value="1"/>
</dbReference>
<dbReference type="Pfam" id="PF00084">
    <property type="entry name" value="Sushi"/>
    <property type="match status" value="1"/>
</dbReference>
<dbReference type="FunFam" id="2.40.10.10:FF:000068">
    <property type="entry name" value="transmembrane protease serine 2"/>
    <property type="match status" value="1"/>
</dbReference>
<dbReference type="GO" id="GO:0006958">
    <property type="term" value="P:complement activation, classical pathway"/>
    <property type="evidence" value="ECO:0007669"/>
    <property type="project" value="UniProtKB-KW"/>
</dbReference>
<protein>
    <recommendedName>
        <fullName evidence="4">complement subcomponent C1r</fullName>
        <ecNumber evidence="4">3.4.21.41</ecNumber>
    </recommendedName>
</protein>
<evidence type="ECO:0000313" key="34">
    <source>
        <dbReference type="EMBL" id="KAK1795498.1"/>
    </source>
</evidence>
<dbReference type="InterPro" id="IPR018097">
    <property type="entry name" value="EGF_Ca-bd_CS"/>
</dbReference>
<dbReference type="CDD" id="cd00033">
    <property type="entry name" value="CCP"/>
    <property type="match status" value="1"/>
</dbReference>
<dbReference type="Proteomes" id="UP001239994">
    <property type="component" value="Unassembled WGS sequence"/>
</dbReference>
<feature type="disulfide bond" evidence="25">
    <location>
        <begin position="59"/>
        <end position="77"/>
    </location>
</feature>
<evidence type="ECO:0000256" key="19">
    <source>
        <dbReference type="ARBA" id="ARBA00023180"/>
    </source>
</evidence>
<comment type="caution">
    <text evidence="34">The sequence shown here is derived from an EMBL/GenBank/DDBJ whole genome shotgun (WGS) entry which is preliminary data.</text>
</comment>
<dbReference type="CDD" id="cd00054">
    <property type="entry name" value="EGF_CA"/>
    <property type="match status" value="1"/>
</dbReference>
<sequence>MLWWCVIVSEAAMYGQVQSPQYPKPYPADLHQQWDLDVPQGYQIQLTFNYLDIEPSVNCFYDYLMVLHGKKILGRFCGQNSIDPDHPGNKPIMSPDNHLQLVFVTDDSNPGPQQPIGFSAFYQAVDVDECSLPVLEDSDPPCSQICLNTLGSYLCACHHGYHLRADQHTCVLDCGGGAFTESQGTLSSPGYPSNSPLAVDCMYNISVEPGFQIILNFSSTFHIEEIYNQGPTCLYHWLLVSIPGEKPRKLCGDKSPGVLHTGSPSVQLEYHTDSAGHSRGWSLHYTTQRVECEIRRSIINGRVTPDFAQYFYRDYIHVRCDLGYKLMMDGKEIRSFKSMCQHNGRWHMPLPECKIIDCGVPRPLLNGGVIFLSGSNNEYRSVIQYHCIEPYYTFRGTNYGTVSLLLFHCYCLTATFPPLSVNFTCASDRKWRASDNDAIVPPCYPVCGRPSVDLTLRDRVFGGRPAPEGSFPWQVFLMSGGRGGAIVIADRWLMTAAHNLENAKYDKENLKVYVGNIKISELLKFPSLAISSVHVHPGYKNNHMRTNFDNDIALIKLNSSITFNANVMPVCIPPQDAELNTFGLVSGFGMTEDWNTADNLRYISLPVVDQDKCHMWIEQERATRRDVAPLTANMFCAGLPEGKKDTCSGDSGSAFVMKDGDMYWVAGIVSWGVDCGQPGKYGIYTRVTQYANWIQKTMEEH</sequence>
<feature type="binding site" evidence="27">
    <location>
        <position position="106"/>
    </location>
    <ligand>
        <name>Ca(2+)</name>
        <dbReference type="ChEBI" id="CHEBI:29108"/>
        <label>1</label>
    </ligand>
</feature>
<comment type="similarity">
    <text evidence="21">Belongs to the peptidase S1 family. CLIP subfamily.</text>
</comment>
<dbReference type="PROSITE" id="PS50240">
    <property type="entry name" value="TRYPSIN_DOM"/>
    <property type="match status" value="1"/>
</dbReference>
<evidence type="ECO:0000256" key="30">
    <source>
        <dbReference type="SAM" id="SignalP"/>
    </source>
</evidence>
<dbReference type="PANTHER" id="PTHR24255">
    <property type="entry name" value="COMPLEMENT COMPONENT 1, S SUBCOMPONENT-RELATED"/>
    <property type="match status" value="1"/>
</dbReference>
<feature type="signal peptide" evidence="30">
    <location>
        <begin position="1"/>
        <end position="19"/>
    </location>
</feature>
<evidence type="ECO:0000256" key="26">
    <source>
        <dbReference type="PIRSR" id="PIRSR001155-3"/>
    </source>
</evidence>
<feature type="binding site" evidence="27">
    <location>
        <position position="129"/>
    </location>
    <ligand>
        <name>Ca(2+)</name>
        <dbReference type="ChEBI" id="CHEBI:29108"/>
        <label>2</label>
    </ligand>
</feature>
<feature type="binding site" evidence="27">
    <location>
        <position position="54"/>
    </location>
    <ligand>
        <name>Ca(2+)</name>
        <dbReference type="ChEBI" id="CHEBI:29108"/>
        <label>1</label>
    </ligand>
</feature>
<dbReference type="FunFam" id="2.60.120.290:FF:000012">
    <property type="entry name" value="mannan-binding lectin serine protease 1 isoform X1"/>
    <property type="match status" value="1"/>
</dbReference>
<dbReference type="PIRSF" id="PIRSF001155">
    <property type="entry name" value="C1r_C1s_MASP"/>
    <property type="match status" value="1"/>
</dbReference>
<dbReference type="Gene3D" id="2.10.70.10">
    <property type="entry name" value="Complement Module, domain 1"/>
    <property type="match status" value="2"/>
</dbReference>
<keyword evidence="9 29" id="KW-0768">Sushi</keyword>
<evidence type="ECO:0000256" key="2">
    <source>
        <dbReference type="ARBA" id="ARBA00004241"/>
    </source>
</evidence>
<dbReference type="Pfam" id="PF07645">
    <property type="entry name" value="EGF_CA"/>
    <property type="match status" value="1"/>
</dbReference>
<keyword evidence="20 26" id="KW-0379">Hydroxylation</keyword>
<name>A0AAD9DW91_9TELE</name>
<evidence type="ECO:0000256" key="15">
    <source>
        <dbReference type="ARBA" id="ARBA00022825"/>
    </source>
</evidence>
<evidence type="ECO:0000256" key="1">
    <source>
        <dbReference type="ARBA" id="ARBA00001057"/>
    </source>
</evidence>
<dbReference type="Pfam" id="PF00431">
    <property type="entry name" value="CUB"/>
    <property type="match status" value="2"/>
</dbReference>
<evidence type="ECO:0000256" key="9">
    <source>
        <dbReference type="ARBA" id="ARBA00022659"/>
    </source>
</evidence>
<evidence type="ECO:0000259" key="32">
    <source>
        <dbReference type="PROSITE" id="PS50240"/>
    </source>
</evidence>
<feature type="disulfide bond" evidence="25">
    <location>
        <begin position="613"/>
        <end position="636"/>
    </location>
</feature>
<dbReference type="SMART" id="SM00020">
    <property type="entry name" value="Tryp_SPc"/>
    <property type="match status" value="1"/>
</dbReference>
<dbReference type="SMART" id="SM00042">
    <property type="entry name" value="CUB"/>
    <property type="match status" value="2"/>
</dbReference>
<feature type="binding site" evidence="27">
    <location>
        <position position="108"/>
    </location>
    <ligand>
        <name>Ca(2+)</name>
        <dbReference type="ChEBI" id="CHEBI:29108"/>
        <label>1</label>
    </ligand>
</feature>
<evidence type="ECO:0000256" key="7">
    <source>
        <dbReference type="ARBA" id="ARBA00022553"/>
    </source>
</evidence>
<dbReference type="InterPro" id="IPR024175">
    <property type="entry name" value="Pept_S1A_C1r/C1S/mannan-bd"/>
</dbReference>
<keyword evidence="19" id="KW-0325">Glycoprotein</keyword>
<dbReference type="InterPro" id="IPR035914">
    <property type="entry name" value="Sperma_CUB_dom_sf"/>
</dbReference>
<feature type="disulfide bond" evidence="25">
    <location>
        <begin position="320"/>
        <end position="353"/>
    </location>
</feature>
<accession>A0AAD9DW91</accession>
<evidence type="ECO:0000256" key="28">
    <source>
        <dbReference type="PROSITE-ProRule" id="PRU00059"/>
    </source>
</evidence>
<feature type="modified residue" description="(3R)-3-hydroxyasparagine" evidence="26">
    <location>
        <position position="148"/>
    </location>
</feature>
<keyword evidence="8" id="KW-0399">Innate immunity</keyword>
<evidence type="ECO:0000313" key="35">
    <source>
        <dbReference type="Proteomes" id="UP001239994"/>
    </source>
</evidence>
<evidence type="ECO:0000259" key="31">
    <source>
        <dbReference type="PROSITE" id="PS01180"/>
    </source>
</evidence>
<comment type="caution">
    <text evidence="29">Lacks conserved residue(s) required for the propagation of feature annotation.</text>
</comment>
<keyword evidence="35" id="KW-1185">Reference proteome</keyword>
<feature type="domain" description="Sushi" evidence="33">
    <location>
        <begin position="290"/>
        <end position="355"/>
    </location>
</feature>
<feature type="binding site" evidence="27">
    <location>
        <position position="62"/>
    </location>
    <ligand>
        <name>Ca(2+)</name>
        <dbReference type="ChEBI" id="CHEBI:29108"/>
        <label>1</label>
    </ligand>
</feature>
<dbReference type="InterPro" id="IPR009003">
    <property type="entry name" value="Peptidase_S1_PA"/>
</dbReference>
<evidence type="ECO:0000256" key="6">
    <source>
        <dbReference type="ARBA" id="ARBA00022536"/>
    </source>
</evidence>
<feature type="active site" description="Charge relay system" evidence="24">
    <location>
        <position position="551"/>
    </location>
</feature>
<dbReference type="Gene3D" id="2.60.120.290">
    <property type="entry name" value="Spermadhesin, CUB domain"/>
    <property type="match status" value="2"/>
</dbReference>
<feature type="disulfide bond" evidence="25">
    <location>
        <begin position="142"/>
        <end position="155"/>
    </location>
</feature>
<evidence type="ECO:0000256" key="17">
    <source>
        <dbReference type="ARBA" id="ARBA00022875"/>
    </source>
</evidence>
<feature type="domain" description="CUB" evidence="31">
    <location>
        <begin position="174"/>
        <end position="288"/>
    </location>
</feature>
<comment type="subcellular location">
    <subcellularLocation>
        <location evidence="2">Cell surface</location>
    </subcellularLocation>
    <subcellularLocation>
        <location evidence="3">Secreted</location>
    </subcellularLocation>
</comment>
<keyword evidence="11 27" id="KW-0479">Metal-binding</keyword>
<keyword evidence="17" id="KW-0180">Complement pathway</keyword>
<dbReference type="SUPFAM" id="SSF57196">
    <property type="entry name" value="EGF/Laminin"/>
    <property type="match status" value="1"/>
</dbReference>
<proteinExistence type="inferred from homology"/>
<dbReference type="PROSITE" id="PS01180">
    <property type="entry name" value="CUB"/>
    <property type="match status" value="2"/>
</dbReference>
<dbReference type="PROSITE" id="PS01187">
    <property type="entry name" value="EGF_CA"/>
    <property type="match status" value="1"/>
</dbReference>
<evidence type="ECO:0000256" key="3">
    <source>
        <dbReference type="ARBA" id="ARBA00004613"/>
    </source>
</evidence>
<evidence type="ECO:0000256" key="12">
    <source>
        <dbReference type="ARBA" id="ARBA00022729"/>
    </source>
</evidence>
<dbReference type="GO" id="GO:0045087">
    <property type="term" value="P:innate immune response"/>
    <property type="evidence" value="ECO:0007669"/>
    <property type="project" value="UniProtKB-KW"/>
</dbReference>
<dbReference type="InterPro" id="IPR033116">
    <property type="entry name" value="TRYPSIN_SER"/>
</dbReference>
<dbReference type="Pfam" id="PF00089">
    <property type="entry name" value="Trypsin"/>
    <property type="match status" value="1"/>
</dbReference>
<evidence type="ECO:0000256" key="4">
    <source>
        <dbReference type="ARBA" id="ARBA00011907"/>
    </source>
</evidence>
<comment type="PTM">
    <text evidence="26">The iron and 2-oxoglutarate dependent 3-hydroxylation of aspartate and asparagine is (R) stereospecific within EGF domains.</text>
</comment>
<dbReference type="GO" id="GO:0005509">
    <property type="term" value="F:calcium ion binding"/>
    <property type="evidence" value="ECO:0007669"/>
    <property type="project" value="InterPro"/>
</dbReference>
<dbReference type="SUPFAM" id="SSF50494">
    <property type="entry name" value="Trypsin-like serine proteases"/>
    <property type="match status" value="1"/>
</dbReference>
<dbReference type="SUPFAM" id="SSF49854">
    <property type="entry name" value="Spermadhesin, CUB domain"/>
    <property type="match status" value="2"/>
</dbReference>
<evidence type="ECO:0000259" key="33">
    <source>
        <dbReference type="PROSITE" id="PS50923"/>
    </source>
</evidence>
<dbReference type="PRINTS" id="PR00722">
    <property type="entry name" value="CHYMOTRYPSIN"/>
</dbReference>
<feature type="chain" id="PRO_5041979985" description="complement subcomponent C1r" evidence="30">
    <location>
        <begin position="20"/>
        <end position="701"/>
    </location>
</feature>
<dbReference type="GO" id="GO:0031638">
    <property type="term" value="P:zymogen activation"/>
    <property type="evidence" value="ECO:0007669"/>
    <property type="project" value="TreeGrafter"/>
</dbReference>
<feature type="active site" description="Charge relay system" evidence="24">
    <location>
        <position position="498"/>
    </location>
</feature>
<feature type="binding site" evidence="27">
    <location>
        <position position="148"/>
    </location>
    <ligand>
        <name>Ca(2+)</name>
        <dbReference type="ChEBI" id="CHEBI:29108"/>
        <label>2</label>
    </ligand>
</feature>
<feature type="active site" description="Charge relay system" evidence="24">
    <location>
        <position position="651"/>
    </location>
</feature>
<evidence type="ECO:0000256" key="16">
    <source>
        <dbReference type="ARBA" id="ARBA00022859"/>
    </source>
</evidence>
<feature type="disulfide bond" evidence="25">
    <location>
        <begin position="130"/>
        <end position="146"/>
    </location>
</feature>
<keyword evidence="6" id="KW-0245">EGF-like domain</keyword>
<dbReference type="SMART" id="SM00181">
    <property type="entry name" value="EGF"/>
    <property type="match status" value="1"/>
</dbReference>
<dbReference type="EC" id="3.4.21.41" evidence="4"/>
<evidence type="ECO:0000256" key="27">
    <source>
        <dbReference type="PIRSR" id="PIRSR001155-4"/>
    </source>
</evidence>
<feature type="disulfide bond" evidence="25">
    <location>
        <begin position="157"/>
        <end position="170"/>
    </location>
</feature>
<dbReference type="PANTHER" id="PTHR24255:SF25">
    <property type="entry name" value="COMPLEMENT C1R SUBCOMPONENT"/>
    <property type="match status" value="1"/>
</dbReference>
<evidence type="ECO:0000256" key="10">
    <source>
        <dbReference type="ARBA" id="ARBA00022670"/>
    </source>
</evidence>
<keyword evidence="12 30" id="KW-0732">Signal</keyword>
<dbReference type="SMART" id="SM00032">
    <property type="entry name" value="CCP"/>
    <property type="match status" value="2"/>
</dbReference>
<feature type="disulfide bond" evidence="25">
    <location>
        <begin position="358"/>
        <end position="425"/>
    </location>
</feature>
<evidence type="ECO:0000256" key="29">
    <source>
        <dbReference type="PROSITE-ProRule" id="PRU00302"/>
    </source>
</evidence>
<dbReference type="InterPro" id="IPR000859">
    <property type="entry name" value="CUB_dom"/>
</dbReference>
<feature type="binding site" evidence="27">
    <location>
        <position position="224"/>
    </location>
    <ligand>
        <name>Ca(2+)</name>
        <dbReference type="ChEBI" id="CHEBI:29108"/>
        <label>3</label>
    </ligand>
</feature>
<feature type="disulfide bond" evidence="25">
    <location>
        <begin position="387"/>
        <end position="443"/>
    </location>
</feature>
<keyword evidence="14" id="KW-0378">Hydrolase</keyword>
<feature type="disulfide bond" evidence="25">
    <location>
        <begin position="647"/>
        <end position="675"/>
    </location>
</feature>
<evidence type="ECO:0000256" key="8">
    <source>
        <dbReference type="ARBA" id="ARBA00022588"/>
    </source>
</evidence>
<evidence type="ECO:0000256" key="5">
    <source>
        <dbReference type="ARBA" id="ARBA00022525"/>
    </source>
</evidence>
<feature type="disulfide bond" evidence="25">
    <location>
        <begin position="292"/>
        <end position="340"/>
    </location>
</feature>
<evidence type="ECO:0000256" key="24">
    <source>
        <dbReference type="PIRSR" id="PIRSR001155-1"/>
    </source>
</evidence>
<evidence type="ECO:0000256" key="13">
    <source>
        <dbReference type="ARBA" id="ARBA00022737"/>
    </source>
</evidence>
<comment type="catalytic activity">
    <reaction evidence="1">
        <text>Selective cleavage of Lys(or Arg)-|-Ile bond in complement subcomponent C1s to form the active form of C1s (EC 3.4.21.42).</text>
        <dbReference type="EC" id="3.4.21.41"/>
    </reaction>
</comment>
<dbReference type="GO" id="GO:0004252">
    <property type="term" value="F:serine-type endopeptidase activity"/>
    <property type="evidence" value="ECO:0007669"/>
    <property type="project" value="UniProtKB-EC"/>
</dbReference>
<keyword evidence="7 26" id="KW-0597">Phosphoprotein</keyword>
<comment type="function">
    <text evidence="22">Serine protease component of the complement C1 complex, a multiprotein complex that initiates the classical pathway of the complement system, a cascade of proteins that leads to phagocytosis and breakdown of pathogens and signaling that strengthens the adaptive immune system. C1R catalyzes the first enzymatic step in the classical complement pathway: it is activated by the C1Q subcomplex of the C1 complex, which associates with IgG or IgM immunoglobulins complexed with antigens to form antigen-antibody complexes on the surface of pathogens. Immunoglobulin-binding promotes the autocatalytic cleavage and activation of C1R. Activated C1R then cleaves and activates C1S, the second protease of the classical complement pathway. It is unclear if C1R activates C1S within single, strained C1 complexes or between neighboring C1 complexes on surfaces.</text>
</comment>
<gene>
    <name evidence="34" type="ORF">P4O66_010673</name>
</gene>
<keyword evidence="27" id="KW-0106">Calcium</keyword>
<keyword evidence="16" id="KW-0391">Immunity</keyword>
<feature type="disulfide bond" evidence="25 28">
    <location>
        <begin position="174"/>
        <end position="201"/>
    </location>
</feature>
<feature type="disulfide bond" description="Interchain (between heavy and light chains)" evidence="25">
    <location>
        <begin position="447"/>
        <end position="571"/>
    </location>
</feature>
<dbReference type="GO" id="GO:0072562">
    <property type="term" value="C:blood microparticle"/>
    <property type="evidence" value="ECO:0007669"/>
    <property type="project" value="TreeGrafter"/>
</dbReference>
<dbReference type="PROSITE" id="PS50923">
    <property type="entry name" value="SUSHI"/>
    <property type="match status" value="1"/>
</dbReference>
<feature type="binding site" evidence="27">
    <location>
        <position position="273"/>
    </location>
    <ligand>
        <name>Ca(2+)</name>
        <dbReference type="ChEBI" id="CHEBI:29108"/>
        <label>3</label>
    </ligand>
</feature>
<keyword evidence="18 25" id="KW-1015">Disulfide bond</keyword>
<keyword evidence="13" id="KW-0677">Repeat</keyword>
<dbReference type="AlphaFoldDB" id="A0AAD9DW91"/>
<dbReference type="Gene3D" id="2.40.10.10">
    <property type="entry name" value="Trypsin-like serine proteases"/>
    <property type="match status" value="2"/>
</dbReference>
<feature type="binding site" evidence="27">
    <location>
        <position position="127"/>
    </location>
    <ligand>
        <name>Ca(2+)</name>
        <dbReference type="ChEBI" id="CHEBI:29108"/>
        <label>2</label>
    </ligand>
</feature>
<feature type="domain" description="Peptidase S1" evidence="32">
    <location>
        <begin position="460"/>
        <end position="699"/>
    </location>
</feature>
<dbReference type="InterPro" id="IPR001881">
    <property type="entry name" value="EGF-like_Ca-bd_dom"/>
</dbReference>
<keyword evidence="5" id="KW-0964">Secreted</keyword>
<dbReference type="InterPro" id="IPR043504">
    <property type="entry name" value="Peptidase_S1_PA_chymotrypsin"/>
</dbReference>
<keyword evidence="15" id="KW-0720">Serine protease</keyword>
<comment type="subunit">
    <text evidence="23">Core component of the complement C1 complex, a calcium-dependent complex composed of 1 molecule of the C1Q subcomplex, 2 molecules of C1R and 2 molecules of C1S. The C1Q subcomplex is composed 18 subunits: 3 chains of C1QA, C1QB, and C1QC trimerize to form 6 collagen-like triple helices connected to six globular ligand-recognition modules. Within the C1 complex, C1R is a dimer of identical chains, each of which is activated by cleavage into two chains, heavy and light, connected by disulfide bonds.</text>
</comment>
<dbReference type="GO" id="GO:0009986">
    <property type="term" value="C:cell surface"/>
    <property type="evidence" value="ECO:0007669"/>
    <property type="project" value="UniProtKB-SubCell"/>
</dbReference>
<evidence type="ECO:0000256" key="23">
    <source>
        <dbReference type="ARBA" id="ARBA00093536"/>
    </source>
</evidence>
<dbReference type="Gene3D" id="2.10.25.10">
    <property type="entry name" value="Laminin"/>
    <property type="match status" value="1"/>
</dbReference>
<dbReference type="InterPro" id="IPR035976">
    <property type="entry name" value="Sushi/SCR/CCP_sf"/>
</dbReference>
<evidence type="ECO:0000256" key="21">
    <source>
        <dbReference type="ARBA" id="ARBA00024195"/>
    </source>
</evidence>
<evidence type="ECO:0000256" key="25">
    <source>
        <dbReference type="PIRSR" id="PIRSR001155-2"/>
    </source>
</evidence>
<dbReference type="PROSITE" id="PS01186">
    <property type="entry name" value="EGF_2"/>
    <property type="match status" value="1"/>
</dbReference>
<dbReference type="InterPro" id="IPR001254">
    <property type="entry name" value="Trypsin_dom"/>
</dbReference>
<dbReference type="InterPro" id="IPR000436">
    <property type="entry name" value="Sushi_SCR_CCP_dom"/>
</dbReference>
<dbReference type="SMART" id="SM00179">
    <property type="entry name" value="EGF_CA"/>
    <property type="match status" value="1"/>
</dbReference>
<dbReference type="FunFam" id="2.10.25.10:FF:000059">
    <property type="entry name" value="Mannan-binding lectin serine protease 1"/>
    <property type="match status" value="1"/>
</dbReference>
<evidence type="ECO:0000256" key="18">
    <source>
        <dbReference type="ARBA" id="ARBA00023157"/>
    </source>
</evidence>
<dbReference type="InterPro" id="IPR001314">
    <property type="entry name" value="Peptidase_S1A"/>
</dbReference>
<dbReference type="EMBL" id="JAROKS010000016">
    <property type="protein sequence ID" value="KAK1795498.1"/>
    <property type="molecule type" value="Genomic_DNA"/>
</dbReference>
<dbReference type="InterPro" id="IPR049883">
    <property type="entry name" value="NOTCH1_EGF-like"/>
</dbReference>
<feature type="modified residue" description="Phosphoserine; by CK2" evidence="26">
    <location>
        <position position="187"/>
    </location>
</feature>
<evidence type="ECO:0000256" key="11">
    <source>
        <dbReference type="ARBA" id="ARBA00022723"/>
    </source>
</evidence>
<organism evidence="34 35">
    <name type="scientific">Electrophorus voltai</name>
    <dbReference type="NCBI Taxonomy" id="2609070"/>
    <lineage>
        <taxon>Eukaryota</taxon>
        <taxon>Metazoa</taxon>
        <taxon>Chordata</taxon>
        <taxon>Craniata</taxon>
        <taxon>Vertebrata</taxon>
        <taxon>Euteleostomi</taxon>
        <taxon>Actinopterygii</taxon>
        <taxon>Neopterygii</taxon>
        <taxon>Teleostei</taxon>
        <taxon>Ostariophysi</taxon>
        <taxon>Gymnotiformes</taxon>
        <taxon>Gymnotoidei</taxon>
        <taxon>Gymnotidae</taxon>
        <taxon>Electrophorus</taxon>
    </lineage>
</organism>
<dbReference type="SUPFAM" id="SSF57535">
    <property type="entry name" value="Complement control module/SCR domain"/>
    <property type="match status" value="2"/>
</dbReference>
<evidence type="ECO:0000256" key="22">
    <source>
        <dbReference type="ARBA" id="ARBA00093383"/>
    </source>
</evidence>
<dbReference type="InterPro" id="IPR000742">
    <property type="entry name" value="EGF"/>
</dbReference>
<dbReference type="FunFam" id="2.40.10.10:FF:000002">
    <property type="entry name" value="Transmembrane protease serine"/>
    <property type="match status" value="1"/>
</dbReference>
<dbReference type="CDD" id="cd00041">
    <property type="entry name" value="CUB"/>
    <property type="match status" value="2"/>
</dbReference>
<feature type="disulfide bond" evidence="25">
    <location>
        <begin position="233"/>
        <end position="251"/>
    </location>
</feature>
<evidence type="ECO:0000256" key="20">
    <source>
        <dbReference type="ARBA" id="ARBA00023278"/>
    </source>
</evidence>
<reference evidence="34" key="1">
    <citation type="submission" date="2023-03" db="EMBL/GenBank/DDBJ databases">
        <title>Electrophorus voltai genome.</title>
        <authorList>
            <person name="Bian C."/>
        </authorList>
    </citation>
    <scope>NUCLEOTIDE SEQUENCE</scope>
    <source>
        <strain evidence="34">CB-2022</strain>
        <tissue evidence="34">Muscle</tissue>
    </source>
</reference>
<dbReference type="PROSITE" id="PS00135">
    <property type="entry name" value="TRYPSIN_SER"/>
    <property type="match status" value="1"/>
</dbReference>
<feature type="domain" description="CUB" evidence="31">
    <location>
        <begin position="5"/>
        <end position="125"/>
    </location>
</feature>
<feature type="binding site" evidence="27">
    <location>
        <position position="126"/>
    </location>
    <ligand>
        <name>Ca(2+)</name>
        <dbReference type="ChEBI" id="CHEBI:29108"/>
        <label>2</label>
    </ligand>
</feature>
<evidence type="ECO:0000256" key="14">
    <source>
        <dbReference type="ARBA" id="ARBA00022801"/>
    </source>
</evidence>
<keyword evidence="10" id="KW-0645">Protease</keyword>